<keyword evidence="1" id="KW-1133">Transmembrane helix</keyword>
<proteinExistence type="predicted"/>
<dbReference type="EMBL" id="PFWZ01000065">
    <property type="protein sequence ID" value="PJA40701.1"/>
    <property type="molecule type" value="Genomic_DNA"/>
</dbReference>
<gene>
    <name evidence="2" type="ORF">CO179_01565</name>
</gene>
<sequence length="196" mass="22071">MVNKHKLAKIISRILSPFVVIPIAVGYLLTFYTIPTNSLNTGFIVLFVLTGFVMTGGVLIYSTLFSKVSDIEIKERTERVPILFSMLPGIWLSVIVSYWYNQPPLFLCIVLSGAITFTILTIITLYEKASLHAGGVTVLYLTLNIIFGWTYWYSAVAICAVWWARRTLKVHSYQQLAIGTLVPIVIFLTLQSLMLQ</sequence>
<evidence type="ECO:0000256" key="1">
    <source>
        <dbReference type="SAM" id="Phobius"/>
    </source>
</evidence>
<feature type="transmembrane region" description="Helical" evidence="1">
    <location>
        <begin position="176"/>
        <end position="195"/>
    </location>
</feature>
<dbReference type="AlphaFoldDB" id="A0A2M7X3Y8"/>
<feature type="transmembrane region" description="Helical" evidence="1">
    <location>
        <begin position="106"/>
        <end position="126"/>
    </location>
</feature>
<name>A0A2M7X3Y8_UNCKA</name>
<accession>A0A2M7X3Y8</accession>
<dbReference type="Proteomes" id="UP000231195">
    <property type="component" value="Unassembled WGS sequence"/>
</dbReference>
<feature type="transmembrane region" description="Helical" evidence="1">
    <location>
        <begin position="82"/>
        <end position="100"/>
    </location>
</feature>
<feature type="transmembrane region" description="Helical" evidence="1">
    <location>
        <begin position="138"/>
        <end position="164"/>
    </location>
</feature>
<feature type="transmembrane region" description="Helical" evidence="1">
    <location>
        <begin position="14"/>
        <end position="34"/>
    </location>
</feature>
<evidence type="ECO:0000313" key="3">
    <source>
        <dbReference type="Proteomes" id="UP000231195"/>
    </source>
</evidence>
<keyword evidence="1" id="KW-0812">Transmembrane</keyword>
<evidence type="ECO:0000313" key="2">
    <source>
        <dbReference type="EMBL" id="PJA40701.1"/>
    </source>
</evidence>
<keyword evidence="1" id="KW-0472">Membrane</keyword>
<feature type="transmembrane region" description="Helical" evidence="1">
    <location>
        <begin position="40"/>
        <end position="61"/>
    </location>
</feature>
<organism evidence="2 3">
    <name type="scientific">candidate division WWE3 bacterium CG_4_9_14_3_um_filter_39_7</name>
    <dbReference type="NCBI Taxonomy" id="1975080"/>
    <lineage>
        <taxon>Bacteria</taxon>
        <taxon>Katanobacteria</taxon>
    </lineage>
</organism>
<comment type="caution">
    <text evidence="2">The sequence shown here is derived from an EMBL/GenBank/DDBJ whole genome shotgun (WGS) entry which is preliminary data.</text>
</comment>
<protein>
    <submittedName>
        <fullName evidence="2">Uncharacterized protein</fullName>
    </submittedName>
</protein>
<reference evidence="3" key="1">
    <citation type="submission" date="2017-09" db="EMBL/GenBank/DDBJ databases">
        <title>Depth-based differentiation of microbial function through sediment-hosted aquifers and enrichment of novel symbionts in the deep terrestrial subsurface.</title>
        <authorList>
            <person name="Probst A.J."/>
            <person name="Ladd B."/>
            <person name="Jarett J.K."/>
            <person name="Geller-Mcgrath D.E."/>
            <person name="Sieber C.M.K."/>
            <person name="Emerson J.B."/>
            <person name="Anantharaman K."/>
            <person name="Thomas B.C."/>
            <person name="Malmstrom R."/>
            <person name="Stieglmeier M."/>
            <person name="Klingl A."/>
            <person name="Woyke T."/>
            <person name="Ryan C.M."/>
            <person name="Banfield J.F."/>
        </authorList>
    </citation>
    <scope>NUCLEOTIDE SEQUENCE [LARGE SCALE GENOMIC DNA]</scope>
</reference>